<accession>A0A348HFY5</accession>
<dbReference type="KEGG" id="zpl:ZBT109_1787"/>
<evidence type="ECO:0000256" key="1">
    <source>
        <dbReference type="SAM" id="Phobius"/>
    </source>
</evidence>
<keyword evidence="3" id="KW-1185">Reference proteome</keyword>
<dbReference type="RefSeq" id="WP_027706045.1">
    <property type="nucleotide sequence ID" value="NZ_AP018933.1"/>
</dbReference>
<keyword evidence="1" id="KW-1133">Transmembrane helix</keyword>
<keyword evidence="1" id="KW-0812">Transmembrane</keyword>
<dbReference type="Proteomes" id="UP000267342">
    <property type="component" value="Chromosome"/>
</dbReference>
<dbReference type="EMBL" id="AP018933">
    <property type="protein sequence ID" value="BBG30537.1"/>
    <property type="molecule type" value="Genomic_DNA"/>
</dbReference>
<organism evidence="2 3">
    <name type="scientific">Zymobacter palmae</name>
    <dbReference type="NCBI Taxonomy" id="33074"/>
    <lineage>
        <taxon>Bacteria</taxon>
        <taxon>Pseudomonadati</taxon>
        <taxon>Pseudomonadota</taxon>
        <taxon>Gammaproteobacteria</taxon>
        <taxon>Oceanospirillales</taxon>
        <taxon>Halomonadaceae</taxon>
        <taxon>Zymobacter group</taxon>
        <taxon>Zymobacter</taxon>
    </lineage>
</organism>
<proteinExistence type="predicted"/>
<sequence length="172" mass="18980">MQIISHAPTWVWVLLVALVLRGIKALQDRTMSLTRLLLLPVIFLVWGGYALCQDTETSILALVSAAIGLPLGAFVGWRCWRTSPGLRDAGAPGHVVRAGSALPLCFIVVAFISRFVMAAYLHTHQDAVSSAWMMVIVGLWSGAIDGVFWGGSFNLLWRYRVERQQRGRMSEA</sequence>
<dbReference type="InterPro" id="IPR046730">
    <property type="entry name" value="DUF6622"/>
</dbReference>
<dbReference type="OrthoDB" id="3034721at2"/>
<feature type="transmembrane region" description="Helical" evidence="1">
    <location>
        <begin position="6"/>
        <end position="23"/>
    </location>
</feature>
<protein>
    <submittedName>
        <fullName evidence="2">Arabinose efflux permease</fullName>
    </submittedName>
</protein>
<keyword evidence="1" id="KW-0472">Membrane</keyword>
<feature type="transmembrane region" description="Helical" evidence="1">
    <location>
        <begin position="57"/>
        <end position="80"/>
    </location>
</feature>
<gene>
    <name evidence="2" type="ORF">ZBT109_1787</name>
</gene>
<reference evidence="2 3" key="1">
    <citation type="submission" date="2018-09" db="EMBL/GenBank/DDBJ databases">
        <title>Zymobacter palmae IAM14233 (=T109) whole genome analysis.</title>
        <authorList>
            <person name="Yanase H."/>
        </authorList>
    </citation>
    <scope>NUCLEOTIDE SEQUENCE [LARGE SCALE GENOMIC DNA]</scope>
    <source>
        <strain evidence="2 3">IAM14233</strain>
    </source>
</reference>
<feature type="transmembrane region" description="Helical" evidence="1">
    <location>
        <begin position="35"/>
        <end position="51"/>
    </location>
</feature>
<evidence type="ECO:0000313" key="3">
    <source>
        <dbReference type="Proteomes" id="UP000267342"/>
    </source>
</evidence>
<feature type="transmembrane region" description="Helical" evidence="1">
    <location>
        <begin position="101"/>
        <end position="120"/>
    </location>
</feature>
<name>A0A348HFY5_9GAMM</name>
<dbReference type="AlphaFoldDB" id="A0A348HFY5"/>
<dbReference type="Pfam" id="PF20327">
    <property type="entry name" value="DUF6622"/>
    <property type="match status" value="1"/>
</dbReference>
<evidence type="ECO:0000313" key="2">
    <source>
        <dbReference type="EMBL" id="BBG30537.1"/>
    </source>
</evidence>
<feature type="transmembrane region" description="Helical" evidence="1">
    <location>
        <begin position="132"/>
        <end position="157"/>
    </location>
</feature>